<accession>A0AA40EA56</accession>
<protein>
    <submittedName>
        <fullName evidence="1">Uncharacterized protein</fullName>
    </submittedName>
</protein>
<proteinExistence type="predicted"/>
<dbReference type="EMBL" id="JAUKUA010000001">
    <property type="protein sequence ID" value="KAK0730747.1"/>
    <property type="molecule type" value="Genomic_DNA"/>
</dbReference>
<evidence type="ECO:0000313" key="1">
    <source>
        <dbReference type="EMBL" id="KAK0730747.1"/>
    </source>
</evidence>
<comment type="caution">
    <text evidence="1">The sequence shown here is derived from an EMBL/GenBank/DDBJ whole genome shotgun (WGS) entry which is preliminary data.</text>
</comment>
<reference evidence="1" key="1">
    <citation type="submission" date="2023-06" db="EMBL/GenBank/DDBJ databases">
        <title>Genome-scale phylogeny and comparative genomics of the fungal order Sordariales.</title>
        <authorList>
            <consortium name="Lawrence Berkeley National Laboratory"/>
            <person name="Hensen N."/>
            <person name="Bonometti L."/>
            <person name="Westerberg I."/>
            <person name="Brannstrom I.O."/>
            <person name="Guillou S."/>
            <person name="Cros-Aarteil S."/>
            <person name="Calhoun S."/>
            <person name="Haridas S."/>
            <person name="Kuo A."/>
            <person name="Mondo S."/>
            <person name="Pangilinan J."/>
            <person name="Riley R."/>
            <person name="Labutti K."/>
            <person name="Andreopoulos B."/>
            <person name="Lipzen A."/>
            <person name="Chen C."/>
            <person name="Yanf M."/>
            <person name="Daum C."/>
            <person name="Ng V."/>
            <person name="Clum A."/>
            <person name="Steindorff A."/>
            <person name="Ohm R."/>
            <person name="Martin F."/>
            <person name="Silar P."/>
            <person name="Natvig D."/>
            <person name="Lalanne C."/>
            <person name="Gautier V."/>
            <person name="Ament-Velasquez S.L."/>
            <person name="Kruys A."/>
            <person name="Hutchinson M.I."/>
            <person name="Powell A.J."/>
            <person name="Barry K."/>
            <person name="Miller A.N."/>
            <person name="Grigoriev I.V."/>
            <person name="Debuchy R."/>
            <person name="Gladieux P."/>
            <person name="Thoren M.H."/>
            <person name="Johannesson H."/>
        </authorList>
    </citation>
    <scope>NUCLEOTIDE SEQUENCE</scope>
    <source>
        <strain evidence="1">SMH4607-1</strain>
    </source>
</reference>
<gene>
    <name evidence="1" type="ORF">B0H67DRAFT_562749</name>
</gene>
<organism evidence="1 2">
    <name type="scientific">Lasiosphaeris hirsuta</name>
    <dbReference type="NCBI Taxonomy" id="260670"/>
    <lineage>
        <taxon>Eukaryota</taxon>
        <taxon>Fungi</taxon>
        <taxon>Dikarya</taxon>
        <taxon>Ascomycota</taxon>
        <taxon>Pezizomycotina</taxon>
        <taxon>Sordariomycetes</taxon>
        <taxon>Sordariomycetidae</taxon>
        <taxon>Sordariales</taxon>
        <taxon>Lasiosphaeriaceae</taxon>
        <taxon>Lasiosphaeris</taxon>
    </lineage>
</organism>
<dbReference type="AlphaFoldDB" id="A0AA40EA56"/>
<sequence>MVLPTSSAITFKTLRVTRVTKDTGIIKSIAALIGLADVALPTSSRLWTLSDAWRDAPADLRSLRDDLANTERFSVRWQR</sequence>
<keyword evidence="2" id="KW-1185">Reference proteome</keyword>
<dbReference type="Proteomes" id="UP001172102">
    <property type="component" value="Unassembled WGS sequence"/>
</dbReference>
<name>A0AA40EA56_9PEZI</name>
<evidence type="ECO:0000313" key="2">
    <source>
        <dbReference type="Proteomes" id="UP001172102"/>
    </source>
</evidence>